<organism evidence="1">
    <name type="scientific">marine sediment metagenome</name>
    <dbReference type="NCBI Taxonomy" id="412755"/>
    <lineage>
        <taxon>unclassified sequences</taxon>
        <taxon>metagenomes</taxon>
        <taxon>ecological metagenomes</taxon>
    </lineage>
</organism>
<dbReference type="EMBL" id="BART01025080">
    <property type="protein sequence ID" value="GAG96480.1"/>
    <property type="molecule type" value="Genomic_DNA"/>
</dbReference>
<accession>X1BND4</accession>
<proteinExistence type="predicted"/>
<gene>
    <name evidence="1" type="ORF">S01H4_45103</name>
</gene>
<comment type="caution">
    <text evidence="1">The sequence shown here is derived from an EMBL/GenBank/DDBJ whole genome shotgun (WGS) entry which is preliminary data.</text>
</comment>
<name>X1BND4_9ZZZZ</name>
<sequence length="108" mass="12521">MSFNSLLINHFKVVQVAPVVGDVWVEPVESVGPAIECRIMYENRLIRDYKGEEVMSAAKIFCKPEHITFGHEDKLLLDIESYNFSHPIIIIRKPQNSVHIHHAEIWVR</sequence>
<dbReference type="AlphaFoldDB" id="X1BND4"/>
<reference evidence="1" key="1">
    <citation type="journal article" date="2014" name="Front. Microbiol.">
        <title>High frequency of phylogenetically diverse reductive dehalogenase-homologous genes in deep subseafloor sedimentary metagenomes.</title>
        <authorList>
            <person name="Kawai M."/>
            <person name="Futagami T."/>
            <person name="Toyoda A."/>
            <person name="Takaki Y."/>
            <person name="Nishi S."/>
            <person name="Hori S."/>
            <person name="Arai W."/>
            <person name="Tsubouchi T."/>
            <person name="Morono Y."/>
            <person name="Uchiyama I."/>
            <person name="Ito T."/>
            <person name="Fujiyama A."/>
            <person name="Inagaki F."/>
            <person name="Takami H."/>
        </authorList>
    </citation>
    <scope>NUCLEOTIDE SEQUENCE</scope>
    <source>
        <strain evidence="1">Expedition CK06-06</strain>
    </source>
</reference>
<evidence type="ECO:0000313" key="1">
    <source>
        <dbReference type="EMBL" id="GAG96480.1"/>
    </source>
</evidence>
<protein>
    <submittedName>
        <fullName evidence="1">Uncharacterized protein</fullName>
    </submittedName>
</protein>